<organism evidence="2 3">
    <name type="scientific">Rhamnella rubrinervis</name>
    <dbReference type="NCBI Taxonomy" id="2594499"/>
    <lineage>
        <taxon>Eukaryota</taxon>
        <taxon>Viridiplantae</taxon>
        <taxon>Streptophyta</taxon>
        <taxon>Embryophyta</taxon>
        <taxon>Tracheophyta</taxon>
        <taxon>Spermatophyta</taxon>
        <taxon>Magnoliopsida</taxon>
        <taxon>eudicotyledons</taxon>
        <taxon>Gunneridae</taxon>
        <taxon>Pentapetalae</taxon>
        <taxon>rosids</taxon>
        <taxon>fabids</taxon>
        <taxon>Rosales</taxon>
        <taxon>Rhamnaceae</taxon>
        <taxon>rhamnoid group</taxon>
        <taxon>Rhamneae</taxon>
        <taxon>Rhamnella</taxon>
    </lineage>
</organism>
<dbReference type="Proteomes" id="UP000796880">
    <property type="component" value="Unassembled WGS sequence"/>
</dbReference>
<feature type="compositionally biased region" description="Gly residues" evidence="1">
    <location>
        <begin position="106"/>
        <end position="124"/>
    </location>
</feature>
<comment type="caution">
    <text evidence="2">The sequence shown here is derived from an EMBL/GenBank/DDBJ whole genome shotgun (WGS) entry which is preliminary data.</text>
</comment>
<reference evidence="2" key="1">
    <citation type="submission" date="2020-03" db="EMBL/GenBank/DDBJ databases">
        <title>A high-quality chromosome-level genome assembly of a woody plant with both climbing and erect habits, Rhamnella rubrinervis.</title>
        <authorList>
            <person name="Lu Z."/>
            <person name="Yang Y."/>
            <person name="Zhu X."/>
            <person name="Sun Y."/>
        </authorList>
    </citation>
    <scope>NUCLEOTIDE SEQUENCE</scope>
    <source>
        <strain evidence="2">BYM</strain>
        <tissue evidence="2">Leaf</tissue>
    </source>
</reference>
<gene>
    <name evidence="2" type="ORF">FNV43_RR22850</name>
</gene>
<proteinExistence type="predicted"/>
<evidence type="ECO:0000313" key="2">
    <source>
        <dbReference type="EMBL" id="KAF3435758.1"/>
    </source>
</evidence>
<keyword evidence="3" id="KW-1185">Reference proteome</keyword>
<evidence type="ECO:0000256" key="1">
    <source>
        <dbReference type="SAM" id="MobiDB-lite"/>
    </source>
</evidence>
<feature type="region of interest" description="Disordered" evidence="1">
    <location>
        <begin position="21"/>
        <end position="131"/>
    </location>
</feature>
<evidence type="ECO:0000313" key="3">
    <source>
        <dbReference type="Proteomes" id="UP000796880"/>
    </source>
</evidence>
<dbReference type="AlphaFoldDB" id="A0A8K0DV27"/>
<sequence length="131" mass="13268">MPYFRTHSRRIKHDVEVNNGTIPRGICSFEERESASSGESVPLEGDEGGESEGGSDSGVIADSGGGSGHLENHLLGWRGESGGGGSDWALLRGGGSGHLENQPPLGGDGGGRSDSGLIAEGGGGSDEHLEN</sequence>
<accession>A0A8K0DV27</accession>
<feature type="compositionally biased region" description="Gly residues" evidence="1">
    <location>
        <begin position="79"/>
        <end position="97"/>
    </location>
</feature>
<name>A0A8K0DV27_9ROSA</name>
<protein>
    <submittedName>
        <fullName evidence="2">Uncharacterized protein</fullName>
    </submittedName>
</protein>
<dbReference type="EMBL" id="VOIH02000010">
    <property type="protein sequence ID" value="KAF3435758.1"/>
    <property type="molecule type" value="Genomic_DNA"/>
</dbReference>